<comment type="caution">
    <text evidence="1">The sequence shown here is derived from an EMBL/GenBank/DDBJ whole genome shotgun (WGS) entry which is preliminary data.</text>
</comment>
<accession>A0A164MFA3</accession>
<dbReference type="AlphaFoldDB" id="A0A164MFA3"/>
<evidence type="ECO:0000313" key="2">
    <source>
        <dbReference type="Proteomes" id="UP000076858"/>
    </source>
</evidence>
<name>A0A164MFA3_9CRUS</name>
<dbReference type="EMBL" id="LRGB01003024">
    <property type="protein sequence ID" value="KZS05008.1"/>
    <property type="molecule type" value="Genomic_DNA"/>
</dbReference>
<evidence type="ECO:0000313" key="1">
    <source>
        <dbReference type="EMBL" id="KZS05008.1"/>
    </source>
</evidence>
<proteinExistence type="predicted"/>
<gene>
    <name evidence="1" type="ORF">APZ42_031973</name>
</gene>
<protein>
    <submittedName>
        <fullName evidence="1">Uncharacterized protein</fullName>
    </submittedName>
</protein>
<organism evidence="1 2">
    <name type="scientific">Daphnia magna</name>
    <dbReference type="NCBI Taxonomy" id="35525"/>
    <lineage>
        <taxon>Eukaryota</taxon>
        <taxon>Metazoa</taxon>
        <taxon>Ecdysozoa</taxon>
        <taxon>Arthropoda</taxon>
        <taxon>Crustacea</taxon>
        <taxon>Branchiopoda</taxon>
        <taxon>Diplostraca</taxon>
        <taxon>Cladocera</taxon>
        <taxon>Anomopoda</taxon>
        <taxon>Daphniidae</taxon>
        <taxon>Daphnia</taxon>
    </lineage>
</organism>
<dbReference type="Proteomes" id="UP000076858">
    <property type="component" value="Unassembled WGS sequence"/>
</dbReference>
<sequence length="93" mass="10390">MFNSPGGNNTVTLFFFSYPEWNGIRGAGGAYMAMFYGRIDGSSVPLFRYTTSLRVLWAPSAHGLLSDVIGPDWLRYAQMVLVFKAQPMQKLCT</sequence>
<keyword evidence="2" id="KW-1185">Reference proteome</keyword>
<reference evidence="1 2" key="1">
    <citation type="submission" date="2016-03" db="EMBL/GenBank/DDBJ databases">
        <title>EvidentialGene: Evidence-directed Construction of Genes on Genomes.</title>
        <authorList>
            <person name="Gilbert D.G."/>
            <person name="Choi J.-H."/>
            <person name="Mockaitis K."/>
            <person name="Colbourne J."/>
            <person name="Pfrender M."/>
        </authorList>
    </citation>
    <scope>NUCLEOTIDE SEQUENCE [LARGE SCALE GENOMIC DNA]</scope>
    <source>
        <strain evidence="1 2">Xinb3</strain>
        <tissue evidence="1">Complete organism</tissue>
    </source>
</reference>